<name>A0AAV7RP69_PLEWA</name>
<dbReference type="InterPro" id="IPR043128">
    <property type="entry name" value="Rev_trsase/Diguanyl_cyclase"/>
</dbReference>
<proteinExistence type="predicted"/>
<organism evidence="1 2">
    <name type="scientific">Pleurodeles waltl</name>
    <name type="common">Iberian ribbed newt</name>
    <dbReference type="NCBI Taxonomy" id="8319"/>
    <lineage>
        <taxon>Eukaryota</taxon>
        <taxon>Metazoa</taxon>
        <taxon>Chordata</taxon>
        <taxon>Craniata</taxon>
        <taxon>Vertebrata</taxon>
        <taxon>Euteleostomi</taxon>
        <taxon>Amphibia</taxon>
        <taxon>Batrachia</taxon>
        <taxon>Caudata</taxon>
        <taxon>Salamandroidea</taxon>
        <taxon>Salamandridae</taxon>
        <taxon>Pleurodelinae</taxon>
        <taxon>Pleurodeles</taxon>
    </lineage>
</organism>
<sequence>MSIDEYRRLSRPPPPLRPTRVQVFAFGNTQPLEIAGVFSTEVAHDDTSRATKIYVSKEGSGFLFAAQDLNLVHFAFGIHVSALKVLVEEFSSLFEGIGCLKGPPLQLRIDESVAPVALSHRRVALRPKVEQELQLLERAGIIEKLSGPTPWVSLIVVARKPKQPEAVRICVDMCLPNQATKRERHLTPTIDDILSELSGSRWFSKMDLRSRYHQIVLHPDSRPITTFSTHTSLWRYTRLNFGISRAAEVFQHTTNGSCKGSRQSSM</sequence>
<dbReference type="PANTHER" id="PTHR37984:SF11">
    <property type="entry name" value="INTEGRASE CATALYTIC DOMAIN-CONTAINING PROTEIN"/>
    <property type="match status" value="1"/>
</dbReference>
<evidence type="ECO:0008006" key="3">
    <source>
        <dbReference type="Google" id="ProtNLM"/>
    </source>
</evidence>
<reference evidence="1" key="1">
    <citation type="journal article" date="2022" name="bioRxiv">
        <title>Sequencing and chromosome-scale assembly of the giantPleurodeles waltlgenome.</title>
        <authorList>
            <person name="Brown T."/>
            <person name="Elewa A."/>
            <person name="Iarovenko S."/>
            <person name="Subramanian E."/>
            <person name="Araus A.J."/>
            <person name="Petzold A."/>
            <person name="Susuki M."/>
            <person name="Suzuki K.-i.T."/>
            <person name="Hayashi T."/>
            <person name="Toyoda A."/>
            <person name="Oliveira C."/>
            <person name="Osipova E."/>
            <person name="Leigh N.D."/>
            <person name="Simon A."/>
            <person name="Yun M.H."/>
        </authorList>
    </citation>
    <scope>NUCLEOTIDE SEQUENCE</scope>
    <source>
        <strain evidence="1">20211129_DDA</strain>
        <tissue evidence="1">Liver</tissue>
    </source>
</reference>
<dbReference type="EMBL" id="JANPWB010000009">
    <property type="protein sequence ID" value="KAJ1154596.1"/>
    <property type="molecule type" value="Genomic_DNA"/>
</dbReference>
<dbReference type="PANTHER" id="PTHR37984">
    <property type="entry name" value="PROTEIN CBG26694"/>
    <property type="match status" value="1"/>
</dbReference>
<evidence type="ECO:0000313" key="1">
    <source>
        <dbReference type="EMBL" id="KAJ1154596.1"/>
    </source>
</evidence>
<protein>
    <recommendedName>
        <fullName evidence="3">Reverse transcriptase domain-containing protein</fullName>
    </recommendedName>
</protein>
<dbReference type="AlphaFoldDB" id="A0AAV7RP69"/>
<dbReference type="Proteomes" id="UP001066276">
    <property type="component" value="Chromosome 5"/>
</dbReference>
<gene>
    <name evidence="1" type="ORF">NDU88_007342</name>
</gene>
<evidence type="ECO:0000313" key="2">
    <source>
        <dbReference type="Proteomes" id="UP001066276"/>
    </source>
</evidence>
<dbReference type="Gene3D" id="3.30.70.270">
    <property type="match status" value="1"/>
</dbReference>
<dbReference type="InterPro" id="IPR050951">
    <property type="entry name" value="Retrovirus_Pol_polyprotein"/>
</dbReference>
<dbReference type="CDD" id="cd01647">
    <property type="entry name" value="RT_LTR"/>
    <property type="match status" value="1"/>
</dbReference>
<dbReference type="InterPro" id="IPR043502">
    <property type="entry name" value="DNA/RNA_pol_sf"/>
</dbReference>
<dbReference type="SUPFAM" id="SSF56672">
    <property type="entry name" value="DNA/RNA polymerases"/>
    <property type="match status" value="1"/>
</dbReference>
<accession>A0AAV7RP69</accession>
<keyword evidence="2" id="KW-1185">Reference proteome</keyword>
<comment type="caution">
    <text evidence="1">The sequence shown here is derived from an EMBL/GenBank/DDBJ whole genome shotgun (WGS) entry which is preliminary data.</text>
</comment>
<dbReference type="Gene3D" id="3.10.10.10">
    <property type="entry name" value="HIV Type 1 Reverse Transcriptase, subunit A, domain 1"/>
    <property type="match status" value="1"/>
</dbReference>